<proteinExistence type="predicted"/>
<keyword evidence="1" id="KW-0472">Membrane</keyword>
<keyword evidence="1" id="KW-0812">Transmembrane</keyword>
<keyword evidence="1" id="KW-1133">Transmembrane helix</keyword>
<protein>
    <submittedName>
        <fullName evidence="2">Jg26502 protein</fullName>
    </submittedName>
</protein>
<keyword evidence="3" id="KW-1185">Reference proteome</keyword>
<sequence>MLHYSVQLISLSTDKLWAERSQPSRELWDGRKHGSMEHYWKKWHVGSTPKTLSGETNSAQKQVLLPQARAGINHAWAESNNAWSAALGAMGGAGTVLIIAALLFMFRRPKKQEPPLLAPMDLGQNVSFF</sequence>
<dbReference type="EMBL" id="CAKXAJ010025706">
    <property type="protein sequence ID" value="CAH2242878.1"/>
    <property type="molecule type" value="Genomic_DNA"/>
</dbReference>
<gene>
    <name evidence="2" type="primary">jg26502</name>
    <name evidence="2" type="ORF">PAEG_LOCUS19098</name>
</gene>
<feature type="transmembrane region" description="Helical" evidence="1">
    <location>
        <begin position="82"/>
        <end position="106"/>
    </location>
</feature>
<organism evidence="2 3">
    <name type="scientific">Pararge aegeria aegeria</name>
    <dbReference type="NCBI Taxonomy" id="348720"/>
    <lineage>
        <taxon>Eukaryota</taxon>
        <taxon>Metazoa</taxon>
        <taxon>Ecdysozoa</taxon>
        <taxon>Arthropoda</taxon>
        <taxon>Hexapoda</taxon>
        <taxon>Insecta</taxon>
        <taxon>Pterygota</taxon>
        <taxon>Neoptera</taxon>
        <taxon>Endopterygota</taxon>
        <taxon>Lepidoptera</taxon>
        <taxon>Glossata</taxon>
        <taxon>Ditrysia</taxon>
        <taxon>Papilionoidea</taxon>
        <taxon>Nymphalidae</taxon>
        <taxon>Satyrinae</taxon>
        <taxon>Satyrini</taxon>
        <taxon>Parargina</taxon>
        <taxon>Pararge</taxon>
    </lineage>
</organism>
<evidence type="ECO:0000313" key="3">
    <source>
        <dbReference type="Proteomes" id="UP000838756"/>
    </source>
</evidence>
<dbReference type="OrthoDB" id="7440594at2759"/>
<dbReference type="Proteomes" id="UP000838756">
    <property type="component" value="Unassembled WGS sequence"/>
</dbReference>
<dbReference type="AlphaFoldDB" id="A0A8S4RZS3"/>
<reference evidence="2" key="1">
    <citation type="submission" date="2022-03" db="EMBL/GenBank/DDBJ databases">
        <authorList>
            <person name="Lindestad O."/>
        </authorList>
    </citation>
    <scope>NUCLEOTIDE SEQUENCE</scope>
</reference>
<accession>A0A8S4RZS3</accession>
<evidence type="ECO:0000313" key="2">
    <source>
        <dbReference type="EMBL" id="CAH2242878.1"/>
    </source>
</evidence>
<name>A0A8S4RZS3_9NEOP</name>
<evidence type="ECO:0000256" key="1">
    <source>
        <dbReference type="SAM" id="Phobius"/>
    </source>
</evidence>
<comment type="caution">
    <text evidence="2">The sequence shown here is derived from an EMBL/GenBank/DDBJ whole genome shotgun (WGS) entry which is preliminary data.</text>
</comment>